<gene>
    <name evidence="12" type="ORF">HJG60_002088</name>
</gene>
<evidence type="ECO:0000256" key="3">
    <source>
        <dbReference type="ARBA" id="ARBA00022703"/>
    </source>
</evidence>
<keyword evidence="6" id="KW-0788">Thiol protease</keyword>
<dbReference type="GO" id="GO:0004197">
    <property type="term" value="F:cysteine-type endopeptidase activity"/>
    <property type="evidence" value="ECO:0007669"/>
    <property type="project" value="InterPro"/>
</dbReference>
<evidence type="ECO:0000259" key="10">
    <source>
        <dbReference type="PROSITE" id="PS50207"/>
    </source>
</evidence>
<name>A0A834EDF4_9CHIR</name>
<keyword evidence="4" id="KW-0677">Repeat</keyword>
<dbReference type="SMART" id="SM00031">
    <property type="entry name" value="DED"/>
    <property type="match status" value="2"/>
</dbReference>
<dbReference type="PRINTS" id="PR00376">
    <property type="entry name" value="IL1BCENZYME"/>
</dbReference>
<dbReference type="PANTHER" id="PTHR48169">
    <property type="entry name" value="DED DOMAIN-CONTAINING PROTEIN"/>
    <property type="match status" value="1"/>
</dbReference>
<dbReference type="InterPro" id="IPR002138">
    <property type="entry name" value="Pept_C14_p10"/>
</dbReference>
<evidence type="ECO:0000256" key="5">
    <source>
        <dbReference type="ARBA" id="ARBA00022801"/>
    </source>
</evidence>
<dbReference type="InterPro" id="IPR015917">
    <property type="entry name" value="Pept_C14A"/>
</dbReference>
<dbReference type="SUPFAM" id="SSF47986">
    <property type="entry name" value="DEATH domain"/>
    <property type="match status" value="2"/>
</dbReference>
<proteinExistence type="inferred from homology"/>
<dbReference type="InterPro" id="IPR001875">
    <property type="entry name" value="DED_dom"/>
</dbReference>
<feature type="domain" description="Caspase family p20" evidence="11">
    <location>
        <begin position="234"/>
        <end position="357"/>
    </location>
</feature>
<evidence type="ECO:0000259" key="9">
    <source>
        <dbReference type="PROSITE" id="PS50168"/>
    </source>
</evidence>
<dbReference type="GO" id="GO:0005737">
    <property type="term" value="C:cytoplasm"/>
    <property type="evidence" value="ECO:0007669"/>
    <property type="project" value="UniProtKB-ARBA"/>
</dbReference>
<dbReference type="SMART" id="SM00115">
    <property type="entry name" value="CASc"/>
    <property type="match status" value="1"/>
</dbReference>
<dbReference type="Pfam" id="PF00656">
    <property type="entry name" value="Peptidase_C14"/>
    <property type="match status" value="1"/>
</dbReference>
<evidence type="ECO:0000256" key="2">
    <source>
        <dbReference type="ARBA" id="ARBA00022670"/>
    </source>
</evidence>
<keyword evidence="2" id="KW-0645">Protease</keyword>
<evidence type="ECO:0000256" key="1">
    <source>
        <dbReference type="ARBA" id="ARBA00010134"/>
    </source>
</evidence>
<feature type="domain" description="DED" evidence="9">
    <location>
        <begin position="114"/>
        <end position="187"/>
    </location>
</feature>
<evidence type="ECO:0000259" key="11">
    <source>
        <dbReference type="PROSITE" id="PS50208"/>
    </source>
</evidence>
<dbReference type="GO" id="GO:0006915">
    <property type="term" value="P:apoptotic process"/>
    <property type="evidence" value="ECO:0007669"/>
    <property type="project" value="UniProtKB-KW"/>
</dbReference>
<comment type="similarity">
    <text evidence="1 8">Belongs to the peptidase C14A family.</text>
</comment>
<dbReference type="InterPro" id="IPR033139">
    <property type="entry name" value="Caspase_cys_AS"/>
</dbReference>
<dbReference type="Gene3D" id="1.10.533.10">
    <property type="entry name" value="Death Domain, Fas"/>
    <property type="match status" value="2"/>
</dbReference>
<dbReference type="PROSITE" id="PS50168">
    <property type="entry name" value="DED"/>
    <property type="match status" value="2"/>
</dbReference>
<feature type="domain" description="DED" evidence="9">
    <location>
        <begin position="19"/>
        <end position="97"/>
    </location>
</feature>
<organism evidence="12 13">
    <name type="scientific">Phyllostomus discolor</name>
    <name type="common">pale spear-nosed bat</name>
    <dbReference type="NCBI Taxonomy" id="89673"/>
    <lineage>
        <taxon>Eukaryota</taxon>
        <taxon>Metazoa</taxon>
        <taxon>Chordata</taxon>
        <taxon>Craniata</taxon>
        <taxon>Vertebrata</taxon>
        <taxon>Euteleostomi</taxon>
        <taxon>Mammalia</taxon>
        <taxon>Eutheria</taxon>
        <taxon>Laurasiatheria</taxon>
        <taxon>Chiroptera</taxon>
        <taxon>Yangochiroptera</taxon>
        <taxon>Phyllostomidae</taxon>
        <taxon>Phyllostominae</taxon>
        <taxon>Phyllostomus</taxon>
    </lineage>
</organism>
<dbReference type="FunFam" id="3.40.50.1460:FF:000014">
    <property type="entry name" value="Caspase 10, apoptosis-related cysteine peptidase"/>
    <property type="match status" value="1"/>
</dbReference>
<evidence type="ECO:0000313" key="12">
    <source>
        <dbReference type="EMBL" id="KAF6113006.1"/>
    </source>
</evidence>
<dbReference type="InterPro" id="IPR029030">
    <property type="entry name" value="Caspase-like_dom_sf"/>
</dbReference>
<evidence type="ECO:0000256" key="6">
    <source>
        <dbReference type="ARBA" id="ARBA00022807"/>
    </source>
</evidence>
<dbReference type="EMBL" id="JABVXQ010000004">
    <property type="protein sequence ID" value="KAF6113006.1"/>
    <property type="molecule type" value="Genomic_DNA"/>
</dbReference>
<dbReference type="GO" id="GO:0006508">
    <property type="term" value="P:proteolysis"/>
    <property type="evidence" value="ECO:0007669"/>
    <property type="project" value="UniProtKB-KW"/>
</dbReference>
<evidence type="ECO:0000256" key="8">
    <source>
        <dbReference type="RuleBase" id="RU003971"/>
    </source>
</evidence>
<dbReference type="GO" id="GO:0051604">
    <property type="term" value="P:protein maturation"/>
    <property type="evidence" value="ECO:0007669"/>
    <property type="project" value="UniProtKB-ARBA"/>
</dbReference>
<dbReference type="InterPro" id="IPR011600">
    <property type="entry name" value="Pept_C14_caspase"/>
</dbReference>
<keyword evidence="7" id="KW-0865">Zymogen</keyword>
<keyword evidence="3" id="KW-0053">Apoptosis</keyword>
<dbReference type="PROSITE" id="PS01122">
    <property type="entry name" value="CASPASE_CYS"/>
    <property type="match status" value="1"/>
</dbReference>
<dbReference type="CDD" id="cd00032">
    <property type="entry name" value="CASc"/>
    <property type="match status" value="1"/>
</dbReference>
<dbReference type="Gene3D" id="3.40.50.1460">
    <property type="match status" value="1"/>
</dbReference>
<dbReference type="AlphaFoldDB" id="A0A834EDF4"/>
<feature type="domain" description="Caspase family p10" evidence="10">
    <location>
        <begin position="382"/>
        <end position="463"/>
    </location>
</feature>
<accession>A0A834EDF4</accession>
<keyword evidence="5" id="KW-0378">Hydrolase</keyword>
<protein>
    <submittedName>
        <fullName evidence="12">Caspase 10</fullName>
    </submittedName>
</protein>
<dbReference type="InterPro" id="IPR016129">
    <property type="entry name" value="Caspase_his_AS"/>
</dbReference>
<dbReference type="Pfam" id="PF01335">
    <property type="entry name" value="DED"/>
    <property type="match status" value="2"/>
</dbReference>
<dbReference type="PANTHER" id="PTHR48169:SF7">
    <property type="entry name" value="CASPASE 10"/>
    <property type="match status" value="1"/>
</dbReference>
<dbReference type="InterPro" id="IPR001309">
    <property type="entry name" value="Pept_C14_p20"/>
</dbReference>
<dbReference type="PROSITE" id="PS01121">
    <property type="entry name" value="CASPASE_HIS"/>
    <property type="match status" value="1"/>
</dbReference>
<dbReference type="GO" id="GO:0042981">
    <property type="term" value="P:regulation of apoptotic process"/>
    <property type="evidence" value="ECO:0007669"/>
    <property type="project" value="InterPro"/>
</dbReference>
<dbReference type="InterPro" id="IPR011029">
    <property type="entry name" value="DEATH-like_dom_sf"/>
</dbReference>
<evidence type="ECO:0000313" key="13">
    <source>
        <dbReference type="Proteomes" id="UP000664940"/>
    </source>
</evidence>
<evidence type="ECO:0000256" key="4">
    <source>
        <dbReference type="ARBA" id="ARBA00022737"/>
    </source>
</evidence>
<evidence type="ECO:0000256" key="7">
    <source>
        <dbReference type="ARBA" id="ARBA00023145"/>
    </source>
</evidence>
<dbReference type="PROSITE" id="PS50208">
    <property type="entry name" value="CASPASE_P20"/>
    <property type="match status" value="1"/>
</dbReference>
<dbReference type="PROSITE" id="PS50207">
    <property type="entry name" value="CASPASE_P10"/>
    <property type="match status" value="1"/>
</dbReference>
<dbReference type="Proteomes" id="UP000664940">
    <property type="component" value="Unassembled WGS sequence"/>
</dbReference>
<sequence>MSFQGQNCIPSSFANDSENFRRRLLAIDSQLGDKEVEQLKFLCQDFISQKKLEKSSSALDVFDHLMAKELLSEQDPFFLAELLYTMKQHLLLKYLSYRKEQVRSLLPTLKKLSPFRNLLYELSESIDTDILKEMSFIVKESLPKVQLTSLSFLGYLEKQALIDTDNLTLLENLCSSAAPNLVEKIKIYKREKVVEEANGGPKEEILSGSDVQQLLQALPVGSLEEAAYRMDHKHRGHCVVINNQNFTSLRKRQGTQKDADCLKHVFQWLGFLVHTHVDVTKPQLEELLKMYQNHPGHAEGDCFVFCVLTHGKYGAVYSSDGDLIPIKYITSHFTAHQCRGLANKPKLFFIQACQGEEIQSSVCVEVDAVNAESTHPPLQDCVPVEADFLLGLATVPGYVSFRHTTEGSWYIQSLCNYLKDCVPRHQDILTILTAVNDDVSRRGDIEKKQMPQPVFTLRKKVIFPVPQKELLLW</sequence>
<dbReference type="FunFam" id="1.10.533.10:FF:000038">
    <property type="entry name" value="Caspase 10"/>
    <property type="match status" value="1"/>
</dbReference>
<dbReference type="SUPFAM" id="SSF52129">
    <property type="entry name" value="Caspase-like"/>
    <property type="match status" value="1"/>
</dbReference>
<comment type="caution">
    <text evidence="12">The sequence shown here is derived from an EMBL/GenBank/DDBJ whole genome shotgun (WGS) entry which is preliminary data.</text>
</comment>
<reference evidence="12 13" key="1">
    <citation type="journal article" date="2020" name="Nature">
        <title>Six reference-quality genomes reveal evolution of bat adaptations.</title>
        <authorList>
            <person name="Jebb D."/>
            <person name="Huang Z."/>
            <person name="Pippel M."/>
            <person name="Hughes G.M."/>
            <person name="Lavrichenko K."/>
            <person name="Devanna P."/>
            <person name="Winkler S."/>
            <person name="Jermiin L.S."/>
            <person name="Skirmuntt E.C."/>
            <person name="Katzourakis A."/>
            <person name="Burkitt-Gray L."/>
            <person name="Ray D.A."/>
            <person name="Sullivan K.A.M."/>
            <person name="Roscito J.G."/>
            <person name="Kirilenko B.M."/>
            <person name="Davalos L.M."/>
            <person name="Corthals A.P."/>
            <person name="Power M.L."/>
            <person name="Jones G."/>
            <person name="Ransome R.D."/>
            <person name="Dechmann D.K.N."/>
            <person name="Locatelli A.G."/>
            <person name="Puechmaille S.J."/>
            <person name="Fedrigo O."/>
            <person name="Jarvis E.D."/>
            <person name="Hiller M."/>
            <person name="Vernes S.C."/>
            <person name="Myers E.W."/>
            <person name="Teeling E.C."/>
        </authorList>
    </citation>
    <scope>NUCLEOTIDE SEQUENCE [LARGE SCALE GENOMIC DNA]</scope>
    <source>
        <strain evidence="12">Bat1K_MPI-CBG_1</strain>
    </source>
</reference>